<evidence type="ECO:0000256" key="7">
    <source>
        <dbReference type="PROSITE-ProRule" id="PRU00473"/>
    </source>
</evidence>
<evidence type="ECO:0000256" key="9">
    <source>
        <dbReference type="SAM" id="Phobius"/>
    </source>
</evidence>
<dbReference type="Gene3D" id="3.30.1330.60">
    <property type="entry name" value="OmpA-like domain"/>
    <property type="match status" value="1"/>
</dbReference>
<proteinExistence type="inferred from homology"/>
<dbReference type="EMBL" id="PPXD01000017">
    <property type="protein sequence ID" value="POH65048.1"/>
    <property type="molecule type" value="Genomic_DNA"/>
</dbReference>
<comment type="subcellular location">
    <subcellularLocation>
        <location evidence="1">Cell membrane</location>
        <topology evidence="1">Single-pass membrane protein</topology>
    </subcellularLocation>
</comment>
<keyword evidence="12" id="KW-1185">Reference proteome</keyword>
<organism evidence="11 12">
    <name type="scientific">Cryobacterium zongtaii</name>
    <dbReference type="NCBI Taxonomy" id="1259217"/>
    <lineage>
        <taxon>Bacteria</taxon>
        <taxon>Bacillati</taxon>
        <taxon>Actinomycetota</taxon>
        <taxon>Actinomycetes</taxon>
        <taxon>Micrococcales</taxon>
        <taxon>Microbacteriaceae</taxon>
        <taxon>Cryobacterium</taxon>
    </lineage>
</organism>
<evidence type="ECO:0000313" key="12">
    <source>
        <dbReference type="Proteomes" id="UP000237340"/>
    </source>
</evidence>
<evidence type="ECO:0000256" key="5">
    <source>
        <dbReference type="ARBA" id="ARBA00022989"/>
    </source>
</evidence>
<evidence type="ECO:0000259" key="10">
    <source>
        <dbReference type="PROSITE" id="PS51123"/>
    </source>
</evidence>
<evidence type="ECO:0000256" key="4">
    <source>
        <dbReference type="ARBA" id="ARBA00022692"/>
    </source>
</evidence>
<comment type="caution">
    <text evidence="11">The sequence shown here is derived from an EMBL/GenBank/DDBJ whole genome shotgun (WGS) entry which is preliminary data.</text>
</comment>
<feature type="transmembrane region" description="Helical" evidence="9">
    <location>
        <begin position="28"/>
        <end position="48"/>
    </location>
</feature>
<evidence type="ECO:0000256" key="1">
    <source>
        <dbReference type="ARBA" id="ARBA00004162"/>
    </source>
</evidence>
<dbReference type="GO" id="GO:0005886">
    <property type="term" value="C:plasma membrane"/>
    <property type="evidence" value="ECO:0007669"/>
    <property type="project" value="UniProtKB-SubCell"/>
</dbReference>
<dbReference type="InterPro" id="IPR050330">
    <property type="entry name" value="Bact_OuterMem_StrucFunc"/>
</dbReference>
<dbReference type="SUPFAM" id="SSF103088">
    <property type="entry name" value="OmpA-like"/>
    <property type="match status" value="1"/>
</dbReference>
<keyword evidence="4 9" id="KW-0812">Transmembrane</keyword>
<evidence type="ECO:0000256" key="8">
    <source>
        <dbReference type="SAM" id="MobiDB-lite"/>
    </source>
</evidence>
<dbReference type="InterPro" id="IPR025713">
    <property type="entry name" value="MotB-like_N_dom"/>
</dbReference>
<dbReference type="Pfam" id="PF00691">
    <property type="entry name" value="OmpA"/>
    <property type="match status" value="1"/>
</dbReference>
<sequence>MSGRGRGRGRGLEEEHEEHVDERWMASYMDMVTVLMCMFIVLFAMSTVDQAKFVQLKNSLATGFGAVDVGKVDTAEGIVVPADLVDTPAVNQDVGLTDLDLAIAEVNDLTAVQAAMQAALSAVGLDALVEYTIDERGLSVGLIGSETFFEPNVATLSGQAVSVLDTIGPVLAGSQRGVSVEGHADRHGVTINYPTDWELSSARATQVLRHLVERTGVAQDRIGAIGYGSARPVDTGDDLAAMARNRRVDVVLLSNQPDSVRALIPSVLDGTAVPDETAPAKSVPAKSGHKTGSDKPVVGSGH</sequence>
<keyword evidence="3" id="KW-1003">Cell membrane</keyword>
<dbReference type="RefSeq" id="WP_103460655.1">
    <property type="nucleotide sequence ID" value="NZ_PPXD01000017.1"/>
</dbReference>
<keyword evidence="5 9" id="KW-1133">Transmembrane helix</keyword>
<protein>
    <recommendedName>
        <fullName evidence="10">OmpA-like domain-containing protein</fullName>
    </recommendedName>
</protein>
<evidence type="ECO:0000256" key="6">
    <source>
        <dbReference type="ARBA" id="ARBA00023136"/>
    </source>
</evidence>
<accession>A0A2S3ZEV9</accession>
<dbReference type="InterPro" id="IPR036737">
    <property type="entry name" value="OmpA-like_sf"/>
</dbReference>
<dbReference type="Pfam" id="PF13677">
    <property type="entry name" value="MotB_plug"/>
    <property type="match status" value="1"/>
</dbReference>
<dbReference type="PANTHER" id="PTHR30329">
    <property type="entry name" value="STATOR ELEMENT OF FLAGELLAR MOTOR COMPLEX"/>
    <property type="match status" value="1"/>
</dbReference>
<dbReference type="PANTHER" id="PTHR30329:SF21">
    <property type="entry name" value="LIPOPROTEIN YIAD-RELATED"/>
    <property type="match status" value="1"/>
</dbReference>
<dbReference type="PROSITE" id="PS51123">
    <property type="entry name" value="OMPA_2"/>
    <property type="match status" value="1"/>
</dbReference>
<dbReference type="InterPro" id="IPR006665">
    <property type="entry name" value="OmpA-like"/>
</dbReference>
<comment type="similarity">
    <text evidence="2">Belongs to the MotB family.</text>
</comment>
<evidence type="ECO:0000313" key="11">
    <source>
        <dbReference type="EMBL" id="POH65048.1"/>
    </source>
</evidence>
<dbReference type="AlphaFoldDB" id="A0A2S3ZEV9"/>
<feature type="region of interest" description="Disordered" evidence="8">
    <location>
        <begin position="271"/>
        <end position="302"/>
    </location>
</feature>
<dbReference type="Proteomes" id="UP000237340">
    <property type="component" value="Unassembled WGS sequence"/>
</dbReference>
<dbReference type="CDD" id="cd07185">
    <property type="entry name" value="OmpA_C-like"/>
    <property type="match status" value="1"/>
</dbReference>
<name>A0A2S3ZEV9_9MICO</name>
<keyword evidence="6 7" id="KW-0472">Membrane</keyword>
<feature type="domain" description="OmpA-like" evidence="10">
    <location>
        <begin position="136"/>
        <end position="256"/>
    </location>
</feature>
<gene>
    <name evidence="11" type="ORF">C3B61_11320</name>
</gene>
<evidence type="ECO:0000256" key="3">
    <source>
        <dbReference type="ARBA" id="ARBA00022475"/>
    </source>
</evidence>
<reference evidence="11 12" key="1">
    <citation type="submission" date="2018-01" db="EMBL/GenBank/DDBJ databases">
        <title>Cryobacterium sp. nov., from glaciers in China.</title>
        <authorList>
            <person name="Liu Q."/>
            <person name="Xin Y.-H."/>
        </authorList>
    </citation>
    <scope>NUCLEOTIDE SEQUENCE [LARGE SCALE GENOMIC DNA]</scope>
    <source>
        <strain evidence="11 12">TMN-42</strain>
    </source>
</reference>
<evidence type="ECO:0000256" key="2">
    <source>
        <dbReference type="ARBA" id="ARBA00008914"/>
    </source>
</evidence>